<name>A0A4S2GX49_9PROT</name>
<sequence>MIRLGITANRLTDGRVVYAREDGSWSPALSEAALFDDAAAAEPALNAALRDILTVVAPYTIEVEEGLPGGRARVREAIRLSGPSAGTTRHAANEA</sequence>
<organism evidence="1 2">
    <name type="scientific">Marinicauda algicola</name>
    <dbReference type="NCBI Taxonomy" id="2029849"/>
    <lineage>
        <taxon>Bacteria</taxon>
        <taxon>Pseudomonadati</taxon>
        <taxon>Pseudomonadota</taxon>
        <taxon>Alphaproteobacteria</taxon>
        <taxon>Maricaulales</taxon>
        <taxon>Maricaulaceae</taxon>
        <taxon>Marinicauda</taxon>
    </lineage>
</organism>
<evidence type="ECO:0000313" key="1">
    <source>
        <dbReference type="EMBL" id="TGY87614.1"/>
    </source>
</evidence>
<gene>
    <name evidence="1" type="ORF">E5163_14355</name>
</gene>
<keyword evidence="2" id="KW-1185">Reference proteome</keyword>
<protein>
    <submittedName>
        <fullName evidence="1">DUF2849 domain-containing protein</fullName>
    </submittedName>
</protein>
<dbReference type="EMBL" id="SRXW01000005">
    <property type="protein sequence ID" value="TGY87614.1"/>
    <property type="molecule type" value="Genomic_DNA"/>
</dbReference>
<accession>A0A4S2GX49</accession>
<dbReference type="InterPro" id="IPR021270">
    <property type="entry name" value="DUF2849"/>
</dbReference>
<dbReference type="Pfam" id="PF11011">
    <property type="entry name" value="DUF2849"/>
    <property type="match status" value="1"/>
</dbReference>
<dbReference type="Proteomes" id="UP000308054">
    <property type="component" value="Unassembled WGS sequence"/>
</dbReference>
<comment type="caution">
    <text evidence="1">The sequence shown here is derived from an EMBL/GenBank/DDBJ whole genome shotgun (WGS) entry which is preliminary data.</text>
</comment>
<reference evidence="1 2" key="1">
    <citation type="journal article" date="2017" name="Int. J. Syst. Evol. Microbiol.">
        <title>Marinicauda algicola sp. nov., isolated from a marine red alga Rhodosorus marinus.</title>
        <authorList>
            <person name="Jeong S.E."/>
            <person name="Jeon S.H."/>
            <person name="Chun B.H."/>
            <person name="Kim D.W."/>
            <person name="Jeon C.O."/>
        </authorList>
    </citation>
    <scope>NUCLEOTIDE SEQUENCE [LARGE SCALE GENOMIC DNA]</scope>
    <source>
        <strain evidence="1 2">JCM 31718</strain>
    </source>
</reference>
<dbReference type="AlphaFoldDB" id="A0A4S2GX49"/>
<evidence type="ECO:0000313" key="2">
    <source>
        <dbReference type="Proteomes" id="UP000308054"/>
    </source>
</evidence>
<proteinExistence type="predicted"/>
<dbReference type="RefSeq" id="WP_135997209.1">
    <property type="nucleotide sequence ID" value="NZ_CP071057.1"/>
</dbReference>
<dbReference type="OrthoDB" id="5738806at2"/>